<evidence type="ECO:0000256" key="1">
    <source>
        <dbReference type="SAM" id="MobiDB-lite"/>
    </source>
</evidence>
<evidence type="ECO:0000313" key="2">
    <source>
        <dbReference type="Proteomes" id="UP000515146"/>
    </source>
</evidence>
<feature type="region of interest" description="Disordered" evidence="1">
    <location>
        <begin position="678"/>
        <end position="700"/>
    </location>
</feature>
<name>A0A6P6XYN2_DERPT</name>
<dbReference type="InParanoid" id="A0A6P6XYN2"/>
<organism evidence="2 3">
    <name type="scientific">Dermatophagoides pteronyssinus</name>
    <name type="common">European house dust mite</name>
    <dbReference type="NCBI Taxonomy" id="6956"/>
    <lineage>
        <taxon>Eukaryota</taxon>
        <taxon>Metazoa</taxon>
        <taxon>Ecdysozoa</taxon>
        <taxon>Arthropoda</taxon>
        <taxon>Chelicerata</taxon>
        <taxon>Arachnida</taxon>
        <taxon>Acari</taxon>
        <taxon>Acariformes</taxon>
        <taxon>Sarcoptiformes</taxon>
        <taxon>Astigmata</taxon>
        <taxon>Psoroptidia</taxon>
        <taxon>Analgoidea</taxon>
        <taxon>Pyroglyphidae</taxon>
        <taxon>Dermatophagoidinae</taxon>
        <taxon>Dermatophagoides</taxon>
    </lineage>
</organism>
<feature type="compositionally biased region" description="Basic and acidic residues" evidence="1">
    <location>
        <begin position="249"/>
        <end position="269"/>
    </location>
</feature>
<dbReference type="PANTHER" id="PTHR24330">
    <property type="entry name" value="HOMEOBOX PROTEIN BARH-LIKE"/>
    <property type="match status" value="1"/>
</dbReference>
<feature type="compositionally biased region" description="Acidic residues" evidence="1">
    <location>
        <begin position="1"/>
        <end position="13"/>
    </location>
</feature>
<reference evidence="3" key="1">
    <citation type="submission" date="2025-08" db="UniProtKB">
        <authorList>
            <consortium name="RefSeq"/>
        </authorList>
    </citation>
    <scope>IDENTIFICATION</scope>
    <source>
        <strain evidence="3">Airmid</strain>
    </source>
</reference>
<gene>
    <name evidence="3" type="primary">LOC113792600</name>
</gene>
<feature type="region of interest" description="Disordered" evidence="1">
    <location>
        <begin position="150"/>
        <end position="170"/>
    </location>
</feature>
<feature type="compositionally biased region" description="Low complexity" evidence="1">
    <location>
        <begin position="514"/>
        <end position="537"/>
    </location>
</feature>
<dbReference type="OMA" id="ESSITIM"/>
<dbReference type="RefSeq" id="XP_027198308.1">
    <property type="nucleotide sequence ID" value="XM_027342507.1"/>
</dbReference>
<dbReference type="KEGG" id="dpte:113792600"/>
<feature type="region of interest" description="Disordered" evidence="1">
    <location>
        <begin position="449"/>
        <end position="468"/>
    </location>
</feature>
<feature type="compositionally biased region" description="Low complexity" evidence="1">
    <location>
        <begin position="452"/>
        <end position="468"/>
    </location>
</feature>
<proteinExistence type="predicted"/>
<feature type="compositionally biased region" description="Polar residues" evidence="1">
    <location>
        <begin position="212"/>
        <end position="223"/>
    </location>
</feature>
<accession>A0A6P6XYN2</accession>
<dbReference type="Proteomes" id="UP000515146">
    <property type="component" value="Unplaced"/>
</dbReference>
<dbReference type="InterPro" id="IPR052145">
    <property type="entry name" value="Mediator/Homeobox_domain"/>
</dbReference>
<sequence>MEHCENDDDDDEQNDKQMPDVSDDTTMMIATNAKLNQNHHCRKAMIDTMNDEISNFQPELNIKLNLQDCLVYSNENVDGNGLMDDDDSHVFSDVDDNDDDYNCNAIHRIHSDVCKSNNRHRQQQQQQYCGRQQQQQPSVEYIDRTFNHNEHQSAKASDNNDDDDDDSNGKTDLVRYQQQQQKALTINEASTQSHWKHFNNSQQQQQQQQQQFFTNAKLPSNKTNLSRLNFGKITMTNNNDNIIASHENEKKKNYHEQKQNSNKNDDEHNNNNNAAAGTAVFESNEMSYNRDDNDYHDDDHIDQNDESRVNSNLMIPITDQHKQKVTKIADIHHSDDNQRDRFDCNTMSDENECFVLSTSHTTNIVNDNNNNNNNNVDVDNQENNLNLFNLQKIDQLRPKLITMKLNNNSDDPNQILNYSSDNNIADTTRKCGTEFMMMMMSTNVSSLKAMQNNNNNNNNNNDSMNNDASSSMIRKKLLTLHSPNLNDNGNRFNSLNNSINSDEITNASMNTVLLSSSSSSSSPSTTTTTKTLANKSSVTHTDDRSTLNIPNTAWKQQQQQQQNINDENLDQKNNSSNIIMYDWKNGDDKHFEQIDNSINSCSEQESKSLMDKHTVKYDDNDDNNDNTIMLPKSLPISIPKPVQKSNQQLFGFFGAYHQQQQPIDLDHHHHHHYHLFHSHDRQNNHHHSQQQQQLSQQNKPINTNNMFISSNSVEEFNQEIAELMEKNQIECEENNGNDKIHQPMSTIVTNGGRRAPVTELLIAAAAVDSSTSSSSYPGDFVSSPNGSLSTIAQIDCWQEWSIDQSCMPFLCDDVDDEPTSPSLVMTKNNSKNNNNNDTESLSIDHSLTILPDRFISSNKRVLDETDIDQWLSDQESSITIMNNVHSNFNNKNNNKKADSSIEFVDFPNEAQQQQQQQHNIIANSKCAKLVTNNKQNFSSQMLPSPKMISSDIVDDNIFEMKEPRTKNKPKLYQPTQSDEWCSTIADNLFIELRQQHSQHYHDSNQKQFKLKPSFQSAFLPVSATTASFVTTNRRRMQTSN</sequence>
<keyword evidence="3" id="KW-0808">Transferase</keyword>
<evidence type="ECO:0000313" key="3">
    <source>
        <dbReference type="RefSeq" id="XP_027198308.1"/>
    </source>
</evidence>
<dbReference type="GO" id="GO:0016301">
    <property type="term" value="F:kinase activity"/>
    <property type="evidence" value="ECO:0007669"/>
    <property type="project" value="UniProtKB-KW"/>
</dbReference>
<dbReference type="PANTHER" id="PTHR24330:SF19">
    <property type="entry name" value="MEDIATOR OF RNA POLYMERASE II TRANSCRIPTION SUBUNIT 29"/>
    <property type="match status" value="1"/>
</dbReference>
<feature type="region of interest" description="Disordered" evidence="1">
    <location>
        <begin position="514"/>
        <end position="546"/>
    </location>
</feature>
<protein>
    <submittedName>
        <fullName evidence="3">Probable cyclin-dependent serine/threonine-protein kinase DDB_G0292550</fullName>
    </submittedName>
</protein>
<feature type="region of interest" description="Disordered" evidence="1">
    <location>
        <begin position="249"/>
        <end position="274"/>
    </location>
</feature>
<feature type="compositionally biased region" description="Low complexity" evidence="1">
    <location>
        <begin position="202"/>
        <end position="211"/>
    </location>
</feature>
<feature type="region of interest" description="Disordered" evidence="1">
    <location>
        <begin position="1"/>
        <end position="22"/>
    </location>
</feature>
<feature type="region of interest" description="Disordered" evidence="1">
    <location>
        <begin position="195"/>
        <end position="223"/>
    </location>
</feature>
<keyword evidence="2" id="KW-1185">Reference proteome</keyword>
<keyword evidence="3" id="KW-0418">Kinase</keyword>
<dbReference type="OrthoDB" id="10529641at2759"/>
<feature type="compositionally biased region" description="Low complexity" evidence="1">
    <location>
        <begin position="689"/>
        <end position="698"/>
    </location>
</feature>
<dbReference type="AlphaFoldDB" id="A0A6P6XYN2"/>